<dbReference type="PANTHER" id="PTHR38846:SF1">
    <property type="entry name" value="C3H1-TYPE DOMAIN-CONTAINING PROTEIN"/>
    <property type="match status" value="1"/>
</dbReference>
<accession>A0A922NFV4</accession>
<feature type="compositionally biased region" description="Pro residues" evidence="1">
    <location>
        <begin position="13"/>
        <end position="23"/>
    </location>
</feature>
<keyword evidence="3" id="KW-1185">Reference proteome</keyword>
<dbReference type="PANTHER" id="PTHR38846">
    <property type="entry name" value="C3H1-TYPE DOMAIN-CONTAINING PROTEIN"/>
    <property type="match status" value="1"/>
</dbReference>
<evidence type="ECO:0000313" key="2">
    <source>
        <dbReference type="EMBL" id="KAI1515165.1"/>
    </source>
</evidence>
<dbReference type="Proteomes" id="UP000249757">
    <property type="component" value="Unassembled WGS sequence"/>
</dbReference>
<gene>
    <name evidence="2" type="ORF">Ptr86124_006488</name>
</gene>
<dbReference type="AlphaFoldDB" id="A0A922NFV4"/>
<dbReference type="EMBL" id="NRDI02000007">
    <property type="protein sequence ID" value="KAI1515165.1"/>
    <property type="molecule type" value="Genomic_DNA"/>
</dbReference>
<reference evidence="3" key="1">
    <citation type="journal article" date="2022" name="Microb. Genom.">
        <title>A global pangenome for the wheat fungal pathogen Pyrenophora tritici-repentis and prediction of effector protein structural homology.</title>
        <authorList>
            <person name="Moolhuijzen P.M."/>
            <person name="See P.T."/>
            <person name="Shi G."/>
            <person name="Powell H.R."/>
            <person name="Cockram J."/>
            <person name="Jorgensen L.N."/>
            <person name="Benslimane H."/>
            <person name="Strelkov S.E."/>
            <person name="Turner J."/>
            <person name="Liu Z."/>
            <person name="Moffat C.S."/>
        </authorList>
    </citation>
    <scope>NUCLEOTIDE SEQUENCE [LARGE SCALE GENOMIC DNA]</scope>
</reference>
<evidence type="ECO:0000313" key="3">
    <source>
        <dbReference type="Proteomes" id="UP000249757"/>
    </source>
</evidence>
<organism evidence="2 3">
    <name type="scientific">Pyrenophora tritici-repentis</name>
    <dbReference type="NCBI Taxonomy" id="45151"/>
    <lineage>
        <taxon>Eukaryota</taxon>
        <taxon>Fungi</taxon>
        <taxon>Dikarya</taxon>
        <taxon>Ascomycota</taxon>
        <taxon>Pezizomycotina</taxon>
        <taxon>Dothideomycetes</taxon>
        <taxon>Pleosporomycetidae</taxon>
        <taxon>Pleosporales</taxon>
        <taxon>Pleosporineae</taxon>
        <taxon>Pleosporaceae</taxon>
        <taxon>Pyrenophora</taxon>
    </lineage>
</organism>
<proteinExistence type="predicted"/>
<feature type="region of interest" description="Disordered" evidence="1">
    <location>
        <begin position="1"/>
        <end position="32"/>
    </location>
</feature>
<sequence>MTRKKNNTRAHPAPAPPPPPHPQPNNSNNPQAGIWFRQFHPFVYDPTAGLLSNFTRLAAQRNWGPKLRRRRWTECQEEEFGHAFGTDTNKLAAWQELCREVGIVEEEVPGSIRGCRTVLGSPKVLVNLVNLIDHRNLGVEVIRFKSFAQFRAFTVPNHIFPKNKAKEEGFIRALLRKVLYVGV</sequence>
<comment type="caution">
    <text evidence="2">The sequence shown here is derived from an EMBL/GenBank/DDBJ whole genome shotgun (WGS) entry which is preliminary data.</text>
</comment>
<protein>
    <submittedName>
        <fullName evidence="2">Uncharacterized protein</fullName>
    </submittedName>
</protein>
<evidence type="ECO:0000256" key="1">
    <source>
        <dbReference type="SAM" id="MobiDB-lite"/>
    </source>
</evidence>
<name>A0A922NFV4_9PLEO</name>